<dbReference type="SUPFAM" id="SSF56112">
    <property type="entry name" value="Protein kinase-like (PK-like)"/>
    <property type="match status" value="2"/>
</dbReference>
<keyword evidence="4" id="KW-1185">Reference proteome</keyword>
<feature type="domain" description="Protein kinase" evidence="2">
    <location>
        <begin position="543"/>
        <end position="823"/>
    </location>
</feature>
<dbReference type="InterPro" id="IPR000719">
    <property type="entry name" value="Prot_kinase_dom"/>
</dbReference>
<dbReference type="GO" id="GO:0005524">
    <property type="term" value="F:ATP binding"/>
    <property type="evidence" value="ECO:0007669"/>
    <property type="project" value="InterPro"/>
</dbReference>
<sequence>MNHSNDKKNETQIPIESEFNKLNVSDKISNPSNNHKKCYRPKYKKLWCRECAPCCIIEGWTSDNKYIDKFIKETIYNAKYFVYEYDNDDSSDDSLYDSDDHDDYINRYNKDYYHLLFLEWVPFDKFEGIKQIGEGGFSKIYSATWIDGKAKYKRQDDGSWKKKESSPMKIALKKLNDSQNISVEYLNKLKTYWNLQRKDSKYYGITKDSETKEFMMIIEFSERGSLRSILSNDFSNILWKDKINCLFKLSSNLQKLHKLEYIHKNFHSGNVLYNEDKVIYISDFGLLGPSYRQKVDDEVCGVLPYIAPEVLNGEPYTFSSDIYSFGVIMTELSSGKPPFYKRKHDINLALEICNGLRPEFGKGTPEIYKKLAHRCMNAIPNQRPTATELTKILDYWHDSLHVKTYDKFGYKGEEIMTMFEKADKEIPNILTSYETNPDAIYTSRVFTFNNLSKPINSPVITSYLNDEGGNEVNNKHRGCYYLPYTLWCKECVPHCIIEGWTSGNHNIDEFIKDTIYNAKYTKYSDYDDYKYPLFLEWVPFDRFKDVKPIGEGGFAKVYSAIWIDGKTKYERQYDGSWEKREPEPIKVALKKLNESQNISAEYLNELKIHWKYNNREANDFLKFYGITKDPETNELIMIIEFSEKGNLRNFLLNEFNNTLWKDKILFLLKLSYDLYNLHKLGYCHKDFHSGNILQIYNQETETNISYISDFGLSGSLSKQKSDGKICGVLPYIAPEVLNGEPYTISSDIYSFGIIMAELSSGKPPFHKRKHGSILALEICNGFRPAFGKGTPEIYKKLAYRCMNAIPDQRPTAKELYYVMRSWINNDEETKEISYKEEVKVIFEEADKEIPNISISYEKNPDAIYTSRLFTFSNLSKPINSPIITSYLNEEEEDKECQDSQIIDLEVPSSEDECDENNA</sequence>
<dbReference type="InterPro" id="IPR050167">
    <property type="entry name" value="Ser_Thr_protein_kinase"/>
</dbReference>
<comment type="caution">
    <text evidence="3">The sequence shown here is derived from an EMBL/GenBank/DDBJ whole genome shotgun (WGS) entry which is preliminary data.</text>
</comment>
<reference evidence="3 4" key="1">
    <citation type="submission" date="2014-02" db="EMBL/GenBank/DDBJ databases">
        <title>Single nucleus genome sequencing reveals high similarity among nuclei of an endomycorrhizal fungus.</title>
        <authorList>
            <person name="Lin K."/>
            <person name="Geurts R."/>
            <person name="Zhang Z."/>
            <person name="Limpens E."/>
            <person name="Saunders D.G."/>
            <person name="Mu D."/>
            <person name="Pang E."/>
            <person name="Cao H."/>
            <person name="Cha H."/>
            <person name="Lin T."/>
            <person name="Zhou Q."/>
            <person name="Shang Y."/>
            <person name="Li Y."/>
            <person name="Ivanov S."/>
            <person name="Sharma T."/>
            <person name="Velzen R.V."/>
            <person name="Ruijter N.D."/>
            <person name="Aanen D.K."/>
            <person name="Win J."/>
            <person name="Kamoun S."/>
            <person name="Bisseling T."/>
            <person name="Huang S."/>
        </authorList>
    </citation>
    <scope>NUCLEOTIDE SEQUENCE [LARGE SCALE GENOMIC DNA]</scope>
    <source>
        <strain evidence="4">DAOM197198w</strain>
    </source>
</reference>
<dbReference type="HOGENOM" id="CLU_013381_0_0_1"/>
<name>A0A015L5X6_RHIIW</name>
<dbReference type="SMR" id="A0A015L5X6"/>
<dbReference type="OrthoDB" id="1911848at2759"/>
<evidence type="ECO:0000256" key="1">
    <source>
        <dbReference type="SAM" id="MobiDB-lite"/>
    </source>
</evidence>
<protein>
    <submittedName>
        <fullName evidence="3">Kcc4p</fullName>
    </submittedName>
</protein>
<dbReference type="AlphaFoldDB" id="A0A015L5X6"/>
<evidence type="ECO:0000313" key="3">
    <source>
        <dbReference type="EMBL" id="EXX67941.1"/>
    </source>
</evidence>
<feature type="region of interest" description="Disordered" evidence="1">
    <location>
        <begin position="890"/>
        <end position="918"/>
    </location>
</feature>
<accession>A0A015L5X6</accession>
<dbReference type="GO" id="GO:0004672">
    <property type="term" value="F:protein kinase activity"/>
    <property type="evidence" value="ECO:0007669"/>
    <property type="project" value="InterPro"/>
</dbReference>
<proteinExistence type="predicted"/>
<feature type="compositionally biased region" description="Acidic residues" evidence="1">
    <location>
        <begin position="908"/>
        <end position="918"/>
    </location>
</feature>
<dbReference type="Proteomes" id="UP000022910">
    <property type="component" value="Unassembled WGS sequence"/>
</dbReference>
<evidence type="ECO:0000259" key="2">
    <source>
        <dbReference type="PROSITE" id="PS50011"/>
    </source>
</evidence>
<dbReference type="Gene3D" id="1.10.510.10">
    <property type="entry name" value="Transferase(Phosphotransferase) domain 1"/>
    <property type="match status" value="2"/>
</dbReference>
<dbReference type="EMBL" id="JEMT01017475">
    <property type="protein sequence ID" value="EXX67941.1"/>
    <property type="molecule type" value="Genomic_DNA"/>
</dbReference>
<dbReference type="InterPro" id="IPR001245">
    <property type="entry name" value="Ser-Thr/Tyr_kinase_cat_dom"/>
</dbReference>
<feature type="domain" description="Protein kinase" evidence="2">
    <location>
        <begin position="126"/>
        <end position="400"/>
    </location>
</feature>
<dbReference type="InterPro" id="IPR011009">
    <property type="entry name" value="Kinase-like_dom_sf"/>
</dbReference>
<dbReference type="PANTHER" id="PTHR23257">
    <property type="entry name" value="SERINE-THREONINE PROTEIN KINASE"/>
    <property type="match status" value="1"/>
</dbReference>
<organism evidence="3 4">
    <name type="scientific">Rhizophagus irregularis (strain DAOM 197198w)</name>
    <name type="common">Glomus intraradices</name>
    <dbReference type="NCBI Taxonomy" id="1432141"/>
    <lineage>
        <taxon>Eukaryota</taxon>
        <taxon>Fungi</taxon>
        <taxon>Fungi incertae sedis</taxon>
        <taxon>Mucoromycota</taxon>
        <taxon>Glomeromycotina</taxon>
        <taxon>Glomeromycetes</taxon>
        <taxon>Glomerales</taxon>
        <taxon>Glomeraceae</taxon>
        <taxon>Rhizophagus</taxon>
    </lineage>
</organism>
<dbReference type="Pfam" id="PF07714">
    <property type="entry name" value="PK_Tyr_Ser-Thr"/>
    <property type="match status" value="2"/>
</dbReference>
<evidence type="ECO:0000313" key="4">
    <source>
        <dbReference type="Proteomes" id="UP000022910"/>
    </source>
</evidence>
<gene>
    <name evidence="3" type="ORF">RirG_109690</name>
</gene>
<dbReference type="PROSITE" id="PS50011">
    <property type="entry name" value="PROTEIN_KINASE_DOM"/>
    <property type="match status" value="2"/>
</dbReference>